<dbReference type="FunFam" id="2.10.25.10:FF:000215">
    <property type="entry name" value="Integrin beta"/>
    <property type="match status" value="1"/>
</dbReference>
<dbReference type="PIRSF" id="PIRSF002513">
    <property type="entry name" value="Integrin_B4"/>
    <property type="match status" value="1"/>
</dbReference>
<dbReference type="GO" id="GO:0009986">
    <property type="term" value="C:cell surface"/>
    <property type="evidence" value="ECO:0007669"/>
    <property type="project" value="TreeGrafter"/>
</dbReference>
<dbReference type="InterPro" id="IPR002369">
    <property type="entry name" value="Integrin_bsu_VWA"/>
</dbReference>
<dbReference type="FunFam" id="2.10.25.10:FF:000212">
    <property type="entry name" value="Integrin beta"/>
    <property type="match status" value="1"/>
</dbReference>
<dbReference type="GO" id="GO:0008305">
    <property type="term" value="C:integrin complex"/>
    <property type="evidence" value="ECO:0007669"/>
    <property type="project" value="InterPro"/>
</dbReference>
<dbReference type="SUPFAM" id="SSF141072">
    <property type="entry name" value="CalX-like"/>
    <property type="match status" value="1"/>
</dbReference>
<dbReference type="InterPro" id="IPR012896">
    <property type="entry name" value="Integrin_bsu_tail"/>
</dbReference>
<dbReference type="InterPro" id="IPR003644">
    <property type="entry name" value="Calx_beta"/>
</dbReference>
<evidence type="ECO:0000313" key="1">
    <source>
        <dbReference type="Proteomes" id="UP001732720"/>
    </source>
</evidence>
<dbReference type="Pfam" id="PF23106">
    <property type="entry name" value="EGF_Teneurin"/>
    <property type="match status" value="1"/>
</dbReference>
<dbReference type="InterPro" id="IPR036465">
    <property type="entry name" value="vWFA_dom_sf"/>
</dbReference>
<dbReference type="CTD" id="3691"/>
<dbReference type="GO" id="GO:0007160">
    <property type="term" value="P:cell-matrix adhesion"/>
    <property type="evidence" value="ECO:0007669"/>
    <property type="project" value="InterPro"/>
</dbReference>
<dbReference type="InterPro" id="IPR036349">
    <property type="entry name" value="Integrin_bsu_tail_dom_sf"/>
</dbReference>
<dbReference type="Gene3D" id="2.60.40.1510">
    <property type="entry name" value="ntegrin, alpha v. Chain A, domain 3"/>
    <property type="match status" value="1"/>
</dbReference>
<dbReference type="GO" id="GO:0031581">
    <property type="term" value="P:hemidesmosome assembly"/>
    <property type="evidence" value="ECO:0007669"/>
    <property type="project" value="InterPro"/>
</dbReference>
<dbReference type="PROSITE" id="PS00243">
    <property type="entry name" value="I_EGF_1"/>
    <property type="match status" value="2"/>
</dbReference>
<dbReference type="SMART" id="SM01242">
    <property type="entry name" value="Integrin_B_tail"/>
    <property type="match status" value="1"/>
</dbReference>
<dbReference type="Gene3D" id="2.60.40.2030">
    <property type="match status" value="1"/>
</dbReference>
<dbReference type="GO" id="GO:0033627">
    <property type="term" value="P:cell adhesion mediated by integrin"/>
    <property type="evidence" value="ECO:0007669"/>
    <property type="project" value="TreeGrafter"/>
</dbReference>
<dbReference type="InterPro" id="IPR040622">
    <property type="entry name" value="EGF_integrin_1"/>
</dbReference>
<dbReference type="FunFam" id="2.60.40.10:FF:000452">
    <property type="entry name" value="Integrin beta"/>
    <property type="match status" value="1"/>
</dbReference>
<dbReference type="Pfam" id="PF18372">
    <property type="entry name" value="I-EGF_1"/>
    <property type="match status" value="1"/>
</dbReference>
<dbReference type="GO" id="GO:0046872">
    <property type="term" value="F:metal ion binding"/>
    <property type="evidence" value="ECO:0007669"/>
    <property type="project" value="UniProtKB-KW"/>
</dbReference>
<dbReference type="SMART" id="SM00187">
    <property type="entry name" value="INB"/>
    <property type="match status" value="1"/>
</dbReference>
<keyword evidence="2" id="KW-0401">Integrin</keyword>
<dbReference type="Pfam" id="PF07965">
    <property type="entry name" value="Integrin_B_tail"/>
    <property type="match status" value="1"/>
</dbReference>
<dbReference type="InterPro" id="IPR038081">
    <property type="entry name" value="CalX-like_sf"/>
</dbReference>
<dbReference type="Pfam" id="PF00362">
    <property type="entry name" value="Integrin_beta"/>
    <property type="match status" value="1"/>
</dbReference>
<dbReference type="InterPro" id="IPR003961">
    <property type="entry name" value="FN3_dom"/>
</dbReference>
<dbReference type="FunFam" id="2.10.25.10:FF:000287">
    <property type="entry name" value="Integrin beta"/>
    <property type="match status" value="1"/>
</dbReference>
<dbReference type="InterPro" id="IPR033760">
    <property type="entry name" value="Integrin_beta_N"/>
</dbReference>
<evidence type="ECO:0000313" key="2">
    <source>
        <dbReference type="RefSeq" id="XP_020034403.2"/>
    </source>
</evidence>
<reference evidence="2" key="1">
    <citation type="submission" date="2025-08" db="UniProtKB">
        <authorList>
            <consortium name="RefSeq"/>
        </authorList>
    </citation>
    <scope>IDENTIFICATION</scope>
</reference>
<dbReference type="PROSITE" id="PS50853">
    <property type="entry name" value="FN3"/>
    <property type="match status" value="4"/>
</dbReference>
<dbReference type="PANTHER" id="PTHR10082:SF42">
    <property type="entry name" value="INTEGRIN BETA-4"/>
    <property type="match status" value="1"/>
</dbReference>
<dbReference type="FunFam" id="4.10.1240.30:FF:000003">
    <property type="entry name" value="Integrin beta"/>
    <property type="match status" value="1"/>
</dbReference>
<protein>
    <submittedName>
        <fullName evidence="2">Integrin beta-4 isoform X3</fullName>
    </submittedName>
</protein>
<organism evidence="2">
    <name type="scientific">Castor canadensis</name>
    <name type="common">American beaver</name>
    <dbReference type="NCBI Taxonomy" id="51338"/>
    <lineage>
        <taxon>Eukaryota</taxon>
        <taxon>Metazoa</taxon>
        <taxon>Chordata</taxon>
        <taxon>Craniata</taxon>
        <taxon>Vertebrata</taxon>
        <taxon>Euteleostomi</taxon>
        <taxon>Mammalia</taxon>
        <taxon>Eutheria</taxon>
        <taxon>Euarchontoglires</taxon>
        <taxon>Glires</taxon>
        <taxon>Rodentia</taxon>
        <taxon>Castorimorpha</taxon>
        <taxon>Castoridae</taxon>
        <taxon>Castor</taxon>
    </lineage>
</organism>
<dbReference type="FunFam" id="2.60.40.10:FF:000146">
    <property type="entry name" value="Integrin beta"/>
    <property type="match status" value="2"/>
</dbReference>
<dbReference type="Pfam" id="PF17205">
    <property type="entry name" value="PSI_integrin"/>
    <property type="match status" value="1"/>
</dbReference>
<dbReference type="Gene3D" id="2.10.25.10">
    <property type="entry name" value="Laminin"/>
    <property type="match status" value="3"/>
</dbReference>
<dbReference type="GO" id="GO:0030056">
    <property type="term" value="C:hemidesmosome"/>
    <property type="evidence" value="ECO:0007669"/>
    <property type="project" value="UniProtKB-SubCell"/>
</dbReference>
<dbReference type="GO" id="GO:0016477">
    <property type="term" value="P:cell migration"/>
    <property type="evidence" value="ECO:0007669"/>
    <property type="project" value="TreeGrafter"/>
</dbReference>
<name>A0A8B7VS22_CASCN</name>
<dbReference type="CDD" id="cd00063">
    <property type="entry name" value="FN3"/>
    <property type="match status" value="4"/>
</dbReference>
<dbReference type="PROSITE" id="PS00022">
    <property type="entry name" value="EGF_1"/>
    <property type="match status" value="1"/>
</dbReference>
<dbReference type="InterPro" id="IPR013783">
    <property type="entry name" value="Ig-like_fold"/>
</dbReference>
<sequence>MAGLCPNLWARLLLAGLLSFSLPGNMANRCKKAQAESCTECIRVDKDCAYCADELFKERRCNTQVELLAAGCRREYVVVMESSFKITEETQIDTTLRRSQVYPQRLQVRLRPGEERHFEFEVFEPLESPVDLYILMDFSNSMSDDLDNLKQMGQNLAKILSQLTSDYTIGFGKFVDKVSVPQTDMRPEKLKEPWPNSDPPFSFKNVISLTDDVKEFWDKLQGERISGNLDAPEGGFDAILQTAVCTRDIGWRPDSTHLLVFSTESAFHYEADGANVLAGIMNRNDEKCHLDDKGAYTQYKTQDYPSVPTLVRLLAKHNIIPIFAVTNYSYSYYEKLHTYFPVSSLGVLQEDSSNIVDLLEEAFYRIRSNLDIRALDSPRSLRTEVTSKMFQKTKTGSFHIRRGEVGTYDVQLRAVEDVDGTHVCQLAEDDQKGNIHLKPSFSDGLQIDVGIICDVCACELQKEVRSARCHYRGDFMCGHCVCNEGWSGKTCNCSTGSLSDTQPCLREGEELPCSGHGECQCGRCVCYGEGRYEGHFCEYDNFQCPRTSGFLCNDRGRCSMGQCVCEPGWTGASCDCPLSNATCIDSNGGICNGRGYCECGRCHCDQQSLYTDTTCEINYSAIRLGLCEDLRSCVQCQAWGTGEKKGRLCQECSFKVKMVDELKKAEEVVESCSFRDEDDDCTYSYTVEGDGSPGPNSTVLVHRKKDCPPNSFWWLIPLLIFLLLLLALLLLLCWKYCACCKACLALLPCCNRGHMVGFKEDHYMLRENLMASDHLDTPMLRSGNLKGRDMVRWKITNNVQRPGFATHAASTNPTELVPYGLSLRLARLCTENLMKPGTRECDQLRQEVEENLNEVYRQVTGAHKLQQTKFRQQPNAGKKQDHTIVDTVLMAPRSAKQTLLKLTEKQVEQGAFHELKVAPGYYTLTAEQDARGMVEFQEGVELVDVRVPLFIRPEDDDEKQLLVEAIDVPVGTATLGRRLVNITIIKEQASGVVSFEQPEYLVSHGEQVARIPVVRRILDNGKSQVSYRTQDNTAQGNRDYVPMEGELLFHPGETWKELQVKLLELQEVDSLLRGRQIRRFHVQLSNPKFGARLGQPQSATVIIGEPDELDRNLVSQALSSLPPPRGDLDAPQNPNAKAAGSRKIHFNWLPPPGKPTGYRVKYWIQGDSESEAHLLDSKVPSVELTNLYPYCDYEMKVCAYGAQGEGPYSSLVSCRTHQEVPSEPGRLAFNVVSSTVTQLSWAEPAETNGEITAYEVCYGLVNEDNRPIGPMKKVLVDNPKNRMLLIENLRESQPYRYTVKARNGAGWGPEREAIINLATQPKRPMSIPIIPDIPIVDAQGGEDYESFLMYSDDVLRSPAGSQRPSVSDDTGGGWKFEPLLGEELDLRSITWLLPPELIPRLSVSSGRSSDDSGTGGAAREGGGRARAATPRPPGEHLVNGRMDFAFPGSANSLHRMTAANVAYGTHLSPHLPHPMLSTSSTLTRDYHSLTRTEHSHSATLPRDRSTLTSLSSQDFHMAVGVPDTPTRLVFSALGPTSLKVSWQEPQSERVLLGYSVEYQLLNGGELYRLNIPNPDQTSVVVEDLLPNHSYVFRVRAQSQEGWGREREGVITIESQVHPQSPLCPLPGSAFTLSTPSAPGPLVFTALSPDSLQLSWERPRRPNGDILGYLVTCEMAQGGGPATTFRVDGDNLESRLTVPGLSENVPYKFKVQARTTEGFGPEREGVITIESQDGGPFPQLGSHSGLFQHPLQGEFSSITTTHTSTTEPFLVDGLTLGSQHLEASGSLTRHVTQEFVSRTLTTSGTLSTQVSDQQFFQP</sequence>
<dbReference type="InterPro" id="IPR036116">
    <property type="entry name" value="FN3_sf"/>
</dbReference>
<dbReference type="InterPro" id="IPR012013">
    <property type="entry name" value="Integrin_bsu-4"/>
</dbReference>
<dbReference type="GO" id="GO:0098609">
    <property type="term" value="P:cell-cell adhesion"/>
    <property type="evidence" value="ECO:0007669"/>
    <property type="project" value="TreeGrafter"/>
</dbReference>
<dbReference type="FunFam" id="2.60.40.2030:FF:000004">
    <property type="entry name" value="Integrin beta"/>
    <property type="match status" value="1"/>
</dbReference>
<keyword evidence="1" id="KW-1185">Reference proteome</keyword>
<dbReference type="GO" id="GO:0005178">
    <property type="term" value="F:integrin binding"/>
    <property type="evidence" value="ECO:0007669"/>
    <property type="project" value="TreeGrafter"/>
</dbReference>
<dbReference type="OrthoDB" id="410592at2759"/>
<dbReference type="FunFam" id="3.30.1680.10:FF:000002">
    <property type="entry name" value="Integrin beta"/>
    <property type="match status" value="1"/>
</dbReference>
<gene>
    <name evidence="2" type="primary">Itgb4</name>
</gene>
<dbReference type="SMART" id="SM00237">
    <property type="entry name" value="Calx_beta"/>
    <property type="match status" value="1"/>
</dbReference>
<dbReference type="PRINTS" id="PR01186">
    <property type="entry name" value="INTEGRINB"/>
</dbReference>
<proteinExistence type="predicted"/>
<dbReference type="FunFam" id="2.60.40.1510:FF:000006">
    <property type="entry name" value="Integrin beta"/>
    <property type="match status" value="1"/>
</dbReference>
<dbReference type="Pfam" id="PF03160">
    <property type="entry name" value="Calx-beta"/>
    <property type="match status" value="1"/>
</dbReference>
<dbReference type="SUPFAM" id="SSF57196">
    <property type="entry name" value="EGF/Laminin"/>
    <property type="match status" value="2"/>
</dbReference>
<dbReference type="InterPro" id="IPR057243">
    <property type="entry name" value="Integrin_I-EGF_CS"/>
</dbReference>
<dbReference type="GO" id="GO:0005925">
    <property type="term" value="C:focal adhesion"/>
    <property type="evidence" value="ECO:0007669"/>
    <property type="project" value="TreeGrafter"/>
</dbReference>
<accession>A0A8B7VS22</accession>
<dbReference type="Gene3D" id="2.60.40.10">
    <property type="entry name" value="Immunoglobulins"/>
    <property type="match status" value="4"/>
</dbReference>
<dbReference type="SUPFAM" id="SSF103575">
    <property type="entry name" value="Plexin repeat"/>
    <property type="match status" value="1"/>
</dbReference>
<dbReference type="InterPro" id="IPR000742">
    <property type="entry name" value="EGF"/>
</dbReference>
<dbReference type="SUPFAM" id="SSF53300">
    <property type="entry name" value="vWA-like"/>
    <property type="match status" value="1"/>
</dbReference>
<dbReference type="InterPro" id="IPR015812">
    <property type="entry name" value="Integrin_bsu"/>
</dbReference>
<dbReference type="SUPFAM" id="SSF69687">
    <property type="entry name" value="Integrin beta tail domain"/>
    <property type="match status" value="1"/>
</dbReference>
<dbReference type="Proteomes" id="UP001732720">
    <property type="component" value="Chromosome 11"/>
</dbReference>
<dbReference type="FunFam" id="3.40.50.410:FF:000036">
    <property type="entry name" value="Integrin beta"/>
    <property type="match status" value="1"/>
</dbReference>
<dbReference type="PROSITE" id="PS52047">
    <property type="entry name" value="I_EGF_2"/>
    <property type="match status" value="3"/>
</dbReference>
<dbReference type="SMART" id="SM00060">
    <property type="entry name" value="FN3"/>
    <property type="match status" value="4"/>
</dbReference>
<dbReference type="Gene3D" id="3.30.1680.10">
    <property type="entry name" value="ligand-binding face of the semaphorins, domain 2"/>
    <property type="match status" value="1"/>
</dbReference>
<dbReference type="GO" id="GO:0007229">
    <property type="term" value="P:integrin-mediated signaling pathway"/>
    <property type="evidence" value="ECO:0007669"/>
    <property type="project" value="UniProtKB-KW"/>
</dbReference>
<dbReference type="RefSeq" id="XP_020034403.2">
    <property type="nucleotide sequence ID" value="XM_020178814.2"/>
</dbReference>
<dbReference type="SUPFAM" id="SSF49265">
    <property type="entry name" value="Fibronectin type III"/>
    <property type="match status" value="2"/>
</dbReference>
<dbReference type="Gene3D" id="3.40.50.410">
    <property type="entry name" value="von Willebrand factor, type A domain"/>
    <property type="match status" value="1"/>
</dbReference>
<dbReference type="PANTHER" id="PTHR10082">
    <property type="entry name" value="INTEGRIN BETA SUBUNIT"/>
    <property type="match status" value="1"/>
</dbReference>
<dbReference type="FunFam" id="2.60.40.10:FF:000424">
    <property type="entry name" value="Integrin beta"/>
    <property type="match status" value="1"/>
</dbReference>
<dbReference type="Gene3D" id="4.10.1240.30">
    <property type="match status" value="1"/>
</dbReference>
<dbReference type="Pfam" id="PF00041">
    <property type="entry name" value="fn3"/>
    <property type="match status" value="4"/>
</dbReference>